<gene>
    <name evidence="1" type="ORF">PACTADRAFT_50932</name>
</gene>
<evidence type="ECO:0008006" key="3">
    <source>
        <dbReference type="Google" id="ProtNLM"/>
    </source>
</evidence>
<accession>A0A1E4TQL4</accession>
<proteinExistence type="predicted"/>
<dbReference type="SUPFAM" id="SSF48613">
    <property type="entry name" value="Heme oxygenase-like"/>
    <property type="match status" value="1"/>
</dbReference>
<dbReference type="InterPro" id="IPR016084">
    <property type="entry name" value="Haem_Oase-like_multi-hlx"/>
</dbReference>
<protein>
    <recommendedName>
        <fullName evidence="3">Thiaminase-2/PQQC domain-containing protein</fullName>
    </recommendedName>
</protein>
<dbReference type="Proteomes" id="UP000094236">
    <property type="component" value="Unassembled WGS sequence"/>
</dbReference>
<sequence length="83" mass="10148">MELVYLKWAEDAENHNNTLELLEYKHKEWIDLHRGKAFEIWVEFLKKEVDRHPEESDKIFESVRITLNFELEFFDETYQVGST</sequence>
<dbReference type="EMBL" id="KV454016">
    <property type="protein sequence ID" value="ODV94037.1"/>
    <property type="molecule type" value="Genomic_DNA"/>
</dbReference>
<dbReference type="OrthoDB" id="37730at2759"/>
<dbReference type="Gene3D" id="1.20.910.10">
    <property type="entry name" value="Heme oxygenase-like"/>
    <property type="match status" value="1"/>
</dbReference>
<name>A0A1E4TQL4_PACTA</name>
<dbReference type="AlphaFoldDB" id="A0A1E4TQL4"/>
<evidence type="ECO:0000313" key="2">
    <source>
        <dbReference type="Proteomes" id="UP000094236"/>
    </source>
</evidence>
<reference evidence="2" key="1">
    <citation type="submission" date="2016-05" db="EMBL/GenBank/DDBJ databases">
        <title>Comparative genomics of biotechnologically important yeasts.</title>
        <authorList>
            <consortium name="DOE Joint Genome Institute"/>
            <person name="Riley R."/>
            <person name="Haridas S."/>
            <person name="Wolfe K.H."/>
            <person name="Lopes M.R."/>
            <person name="Hittinger C.T."/>
            <person name="Goker M."/>
            <person name="Salamov A."/>
            <person name="Wisecaver J."/>
            <person name="Long T.M."/>
            <person name="Aerts A.L."/>
            <person name="Barry K."/>
            <person name="Choi C."/>
            <person name="Clum A."/>
            <person name="Coughlan A.Y."/>
            <person name="Deshpande S."/>
            <person name="Douglass A.P."/>
            <person name="Hanson S.J."/>
            <person name="Klenk H.-P."/>
            <person name="Labutti K."/>
            <person name="Lapidus A."/>
            <person name="Lindquist E."/>
            <person name="Lipzen A."/>
            <person name="Meier-Kolthoff J.P."/>
            <person name="Ohm R.A."/>
            <person name="Otillar R.P."/>
            <person name="Pangilinan J."/>
            <person name="Peng Y."/>
            <person name="Rokas A."/>
            <person name="Rosa C.A."/>
            <person name="Scheuner C."/>
            <person name="Sibirny A.A."/>
            <person name="Slot J.C."/>
            <person name="Stielow J.B."/>
            <person name="Sun H."/>
            <person name="Kurtzman C.P."/>
            <person name="Blackwell M."/>
            <person name="Grigoriev I.V."/>
            <person name="Jeffries T.W."/>
        </authorList>
    </citation>
    <scope>NUCLEOTIDE SEQUENCE [LARGE SCALE GENOMIC DNA]</scope>
    <source>
        <strain evidence="2">NRRL Y-2460</strain>
    </source>
</reference>
<keyword evidence="2" id="KW-1185">Reference proteome</keyword>
<evidence type="ECO:0000313" key="1">
    <source>
        <dbReference type="EMBL" id="ODV94037.1"/>
    </source>
</evidence>
<organism evidence="1 2">
    <name type="scientific">Pachysolen tannophilus NRRL Y-2460</name>
    <dbReference type="NCBI Taxonomy" id="669874"/>
    <lineage>
        <taxon>Eukaryota</taxon>
        <taxon>Fungi</taxon>
        <taxon>Dikarya</taxon>
        <taxon>Ascomycota</taxon>
        <taxon>Saccharomycotina</taxon>
        <taxon>Pichiomycetes</taxon>
        <taxon>Pachysolenaceae</taxon>
        <taxon>Pachysolen</taxon>
    </lineage>
</organism>